<evidence type="ECO:0000256" key="2">
    <source>
        <dbReference type="ARBA" id="ARBA00022692"/>
    </source>
</evidence>
<dbReference type="SUPFAM" id="SSF90123">
    <property type="entry name" value="ABC transporter transmembrane region"/>
    <property type="match status" value="1"/>
</dbReference>
<keyword evidence="5 7" id="KW-1133">Transmembrane helix</keyword>
<reference evidence="10" key="2">
    <citation type="journal article" date="2022" name="Nat. Biotechnol.">
        <title>Carbon-negative production of acetone and isopropanol by gas fermentation at industrial pilot scale.</title>
        <authorList>
            <person name="Liew F.E."/>
            <person name="Nogle R."/>
            <person name="Abdalla T."/>
            <person name="Rasor B.J."/>
            <person name="Canter C."/>
            <person name="Jensen R.O."/>
            <person name="Wang L."/>
            <person name="Strutz J."/>
            <person name="Chirania P."/>
            <person name="De Tissera S."/>
            <person name="Mueller A.P."/>
            <person name="Ruan Z."/>
            <person name="Gao A."/>
            <person name="Tran L."/>
            <person name="Engle N.L."/>
            <person name="Bromley J.C."/>
            <person name="Daniell J."/>
            <person name="Conrado R."/>
            <person name="Tschaplinski T.J."/>
            <person name="Giannone R.J."/>
            <person name="Hettich R.L."/>
            <person name="Karim A.S."/>
            <person name="Simpson S.D."/>
            <person name="Brown S.D."/>
            <person name="Leang C."/>
            <person name="Jewett M.C."/>
            <person name="Kopke M."/>
        </authorList>
    </citation>
    <scope>NUCLEOTIDE SEQUENCE</scope>
    <source>
        <strain evidence="10">DJ080</strain>
    </source>
</reference>
<dbReference type="GO" id="GO:0140359">
    <property type="term" value="F:ABC-type transporter activity"/>
    <property type="evidence" value="ECO:0007669"/>
    <property type="project" value="InterPro"/>
</dbReference>
<evidence type="ECO:0000259" key="8">
    <source>
        <dbReference type="PROSITE" id="PS50893"/>
    </source>
</evidence>
<gene>
    <name evidence="10" type="ORF">B0H41_003935</name>
</gene>
<feature type="domain" description="ABC transporter" evidence="8">
    <location>
        <begin position="350"/>
        <end position="591"/>
    </location>
</feature>
<dbReference type="PANTHER" id="PTHR24221">
    <property type="entry name" value="ATP-BINDING CASSETTE SUB-FAMILY B"/>
    <property type="match status" value="1"/>
</dbReference>
<evidence type="ECO:0000256" key="5">
    <source>
        <dbReference type="ARBA" id="ARBA00022989"/>
    </source>
</evidence>
<dbReference type="GO" id="GO:0034040">
    <property type="term" value="F:ATPase-coupled lipid transmembrane transporter activity"/>
    <property type="evidence" value="ECO:0007669"/>
    <property type="project" value="TreeGrafter"/>
</dbReference>
<dbReference type="InterPro" id="IPR027417">
    <property type="entry name" value="P-loop_NTPase"/>
</dbReference>
<dbReference type="InterPro" id="IPR039421">
    <property type="entry name" value="Type_1_exporter"/>
</dbReference>
<dbReference type="SUPFAM" id="SSF52540">
    <property type="entry name" value="P-loop containing nucleoside triphosphate hydrolases"/>
    <property type="match status" value="1"/>
</dbReference>
<comment type="caution">
    <text evidence="10">The sequence shown here is derived from an EMBL/GenBank/DDBJ whole genome shotgun (WGS) entry which is preliminary data.</text>
</comment>
<dbReference type="PROSITE" id="PS50929">
    <property type="entry name" value="ABC_TM1F"/>
    <property type="match status" value="1"/>
</dbReference>
<reference evidence="10" key="1">
    <citation type="submission" date="2020-05" db="EMBL/GenBank/DDBJ databases">
        <authorList>
            <person name="Brown S."/>
            <person name="Huntemann M."/>
            <person name="Clum A."/>
            <person name="Spunde A."/>
            <person name="Palaniappan K."/>
            <person name="Ritter S."/>
            <person name="Mikhailova N."/>
            <person name="Chen I.-M."/>
            <person name="Stamatis D."/>
            <person name="Reddy T."/>
            <person name="O'Malley R."/>
            <person name="Daum C."/>
            <person name="Shapiro N."/>
            <person name="Ivanova N."/>
            <person name="Kyrpides N."/>
            <person name="Woyke T."/>
        </authorList>
    </citation>
    <scope>NUCLEOTIDE SEQUENCE</scope>
    <source>
        <strain evidence="10">DJ080</strain>
    </source>
</reference>
<evidence type="ECO:0000256" key="6">
    <source>
        <dbReference type="ARBA" id="ARBA00023136"/>
    </source>
</evidence>
<keyword evidence="6 7" id="KW-0472">Membrane</keyword>
<name>A0AAX0B536_CLOBE</name>
<dbReference type="GO" id="GO:0016887">
    <property type="term" value="F:ATP hydrolysis activity"/>
    <property type="evidence" value="ECO:0007669"/>
    <property type="project" value="InterPro"/>
</dbReference>
<evidence type="ECO:0000256" key="4">
    <source>
        <dbReference type="ARBA" id="ARBA00022840"/>
    </source>
</evidence>
<feature type="transmembrane region" description="Helical" evidence="7">
    <location>
        <begin position="291"/>
        <end position="310"/>
    </location>
</feature>
<comment type="subcellular location">
    <subcellularLocation>
        <location evidence="1">Cell membrane</location>
        <topology evidence="1">Multi-pass membrane protein</topology>
    </subcellularLocation>
</comment>
<dbReference type="GO" id="GO:0005886">
    <property type="term" value="C:plasma membrane"/>
    <property type="evidence" value="ECO:0007669"/>
    <property type="project" value="UniProtKB-SubCell"/>
</dbReference>
<dbReference type="Gene3D" id="3.40.50.300">
    <property type="entry name" value="P-loop containing nucleotide triphosphate hydrolases"/>
    <property type="match status" value="1"/>
</dbReference>
<dbReference type="RefSeq" id="WP_077842324.1">
    <property type="nucleotide sequence ID" value="NZ_CP107022.1"/>
</dbReference>
<dbReference type="InterPro" id="IPR011527">
    <property type="entry name" value="ABC1_TM_dom"/>
</dbReference>
<protein>
    <submittedName>
        <fullName evidence="10">ATP-binding cassette subfamily B protein</fullName>
    </submittedName>
</protein>
<evidence type="ECO:0000256" key="1">
    <source>
        <dbReference type="ARBA" id="ARBA00004651"/>
    </source>
</evidence>
<dbReference type="Gene3D" id="1.20.1560.10">
    <property type="entry name" value="ABC transporter type 1, transmembrane domain"/>
    <property type="match status" value="1"/>
</dbReference>
<dbReference type="PANTHER" id="PTHR24221:SF646">
    <property type="entry name" value="HAEMOLYSIN SECRETION ATP-BINDING PROTEIN"/>
    <property type="match status" value="1"/>
</dbReference>
<keyword evidence="4 10" id="KW-0067">ATP-binding</keyword>
<keyword evidence="2 7" id="KW-0812">Transmembrane</keyword>
<accession>A0AAX0B536</accession>
<feature type="domain" description="ABC transmembrane type-1" evidence="9">
    <location>
        <begin position="27"/>
        <end position="314"/>
    </location>
</feature>
<dbReference type="InterPro" id="IPR036640">
    <property type="entry name" value="ABC1_TM_sf"/>
</dbReference>
<dbReference type="InterPro" id="IPR003439">
    <property type="entry name" value="ABC_transporter-like_ATP-bd"/>
</dbReference>
<dbReference type="AlphaFoldDB" id="A0AAX0B536"/>
<sequence length="603" mass="68781">MKSIKDYIIKLGFIFKEIFKAGSGVFFLSIGSMLITGISPVVTIYLTAKLIEELGQNVGNESSGVYVRLLIILFLMLFLIVISFATESTKTIICSIAGLRLSHNIENLVADKYQSIKQERIDNPAFLDLHSNTLTKCGSEPLNLMEGLFGMVASFISLIGYAAIIIRFNFFAFLFIMIFTLPIIIYKRKFQGMLFRFFSERTMQMRRIWYYLSLITDPKYTNEIRAYRLYSHFSTRRKNSFNDFMKGNNKIATKEIIVSILTSFISMIGAILVGVWLVKNTIAGLVSVSDFYLFVTAIITIVTKLIGLSSQIASNSKSMMFINYIFEFMQETDIIESKNLKIKSIPVHNICFENVSFKYTGSDNYVLKDINVNFDTKETICLVGENGSGKSTFVKLLLRIYDPTQGRILLDDMDLKEYNINELRSFFGVLFQDYVKFSDSVHNCIGFGNVDKIQNNNDIEKAAQITGANKFIENYKNRYDTNLSKMFFYDAIEPSGGQWQKIAISRAVFSDASVLVLDEPTAALDPKSEVNMFDTFKTISELKATIIISHRMYITKLANKIILLDKGQVIEEGSFEELIKLKKEFYNMYKIQADSYSMSLELI</sequence>
<feature type="transmembrane region" description="Helical" evidence="7">
    <location>
        <begin position="256"/>
        <end position="279"/>
    </location>
</feature>
<evidence type="ECO:0000259" key="9">
    <source>
        <dbReference type="PROSITE" id="PS50929"/>
    </source>
</evidence>
<proteinExistence type="predicted"/>
<dbReference type="InterPro" id="IPR003593">
    <property type="entry name" value="AAA+_ATPase"/>
</dbReference>
<dbReference type="PROSITE" id="PS50893">
    <property type="entry name" value="ABC_TRANSPORTER_2"/>
    <property type="match status" value="1"/>
</dbReference>
<organism evidence="10 11">
    <name type="scientific">Clostridium beijerinckii</name>
    <name type="common">Clostridium MP</name>
    <dbReference type="NCBI Taxonomy" id="1520"/>
    <lineage>
        <taxon>Bacteria</taxon>
        <taxon>Bacillati</taxon>
        <taxon>Bacillota</taxon>
        <taxon>Clostridia</taxon>
        <taxon>Eubacteriales</taxon>
        <taxon>Clostridiaceae</taxon>
        <taxon>Clostridium</taxon>
    </lineage>
</organism>
<evidence type="ECO:0000256" key="3">
    <source>
        <dbReference type="ARBA" id="ARBA00022741"/>
    </source>
</evidence>
<keyword evidence="3" id="KW-0547">Nucleotide-binding</keyword>
<feature type="transmembrane region" description="Helical" evidence="7">
    <location>
        <begin position="65"/>
        <end position="85"/>
    </location>
</feature>
<dbReference type="Proteomes" id="UP001193748">
    <property type="component" value="Unassembled WGS sequence"/>
</dbReference>
<feature type="transmembrane region" description="Helical" evidence="7">
    <location>
        <begin position="21"/>
        <end position="45"/>
    </location>
</feature>
<evidence type="ECO:0000313" key="10">
    <source>
        <dbReference type="EMBL" id="NRT90256.1"/>
    </source>
</evidence>
<evidence type="ECO:0000313" key="11">
    <source>
        <dbReference type="Proteomes" id="UP001193748"/>
    </source>
</evidence>
<dbReference type="GO" id="GO:0005524">
    <property type="term" value="F:ATP binding"/>
    <property type="evidence" value="ECO:0007669"/>
    <property type="project" value="UniProtKB-KW"/>
</dbReference>
<dbReference type="Pfam" id="PF00005">
    <property type="entry name" value="ABC_tran"/>
    <property type="match status" value="1"/>
</dbReference>
<dbReference type="SMART" id="SM00382">
    <property type="entry name" value="AAA"/>
    <property type="match status" value="1"/>
</dbReference>
<dbReference type="EMBL" id="JABSWW010000001">
    <property type="protein sequence ID" value="NRT90256.1"/>
    <property type="molecule type" value="Genomic_DNA"/>
</dbReference>
<evidence type="ECO:0000256" key="7">
    <source>
        <dbReference type="SAM" id="Phobius"/>
    </source>
</evidence>
<feature type="transmembrane region" description="Helical" evidence="7">
    <location>
        <begin position="170"/>
        <end position="186"/>
    </location>
</feature>